<dbReference type="VEuPathDB" id="CryptoDB:Cvel_14611"/>
<evidence type="ECO:0000256" key="7">
    <source>
        <dbReference type="SAM" id="MobiDB-lite"/>
    </source>
</evidence>
<keyword evidence="3 5" id="KW-0418">Kinase</keyword>
<feature type="region of interest" description="Disordered" evidence="7">
    <location>
        <begin position="207"/>
        <end position="316"/>
    </location>
</feature>
<proteinExistence type="inferred from homology"/>
<evidence type="ECO:0000259" key="8">
    <source>
        <dbReference type="PROSITE" id="PS51510"/>
    </source>
</evidence>
<evidence type="ECO:0000256" key="1">
    <source>
        <dbReference type="ARBA" id="ARBA00022679"/>
    </source>
</evidence>
<gene>
    <name evidence="9" type="ORF">Cvel_14611.t1</name>
</gene>
<dbReference type="InterPro" id="IPR022414">
    <property type="entry name" value="ATP-guanido_PTrfase_cat"/>
</dbReference>
<dbReference type="PROSITE" id="PS00112">
    <property type="entry name" value="PHOSPHAGEN_KINASE"/>
    <property type="match status" value="1"/>
</dbReference>
<reference evidence="9" key="1">
    <citation type="submission" date="2014-11" db="EMBL/GenBank/DDBJ databases">
        <title>Molecular phylogeny of cliff fern family Woodsiaceae with morphological implications.</title>
        <authorList>
            <person name="Shao Y.-Z."/>
            <person name="Wei R."/>
            <person name="Zhang X.-C."/>
        </authorList>
    </citation>
    <scope>NUCLEOTIDE SEQUENCE</scope>
</reference>
<evidence type="ECO:0000256" key="3">
    <source>
        <dbReference type="ARBA" id="ARBA00022777"/>
    </source>
</evidence>
<dbReference type="SUPFAM" id="SSF55931">
    <property type="entry name" value="Glutamine synthetase/guanido kinase"/>
    <property type="match status" value="1"/>
</dbReference>
<feature type="binding site" evidence="5">
    <location>
        <begin position="83"/>
        <end position="87"/>
    </location>
    <ligand>
        <name>ATP</name>
        <dbReference type="ChEBI" id="CHEBI:30616"/>
    </ligand>
</feature>
<name>A0A0K6S650_9ALVE</name>
<feature type="binding site" evidence="5">
    <location>
        <begin position="109"/>
        <end position="114"/>
    </location>
    <ligand>
        <name>ATP</name>
        <dbReference type="ChEBI" id="CHEBI:30616"/>
    </ligand>
</feature>
<keyword evidence="1 5" id="KW-0808">Transferase</keyword>
<dbReference type="InterPro" id="IPR014746">
    <property type="entry name" value="Gln_synth/guanido_kin_cat_dom"/>
</dbReference>
<keyword evidence="2 5" id="KW-0547">Nucleotide-binding</keyword>
<dbReference type="PANTHER" id="PTHR11547">
    <property type="entry name" value="ARGININE OR CREATINE KINASE"/>
    <property type="match status" value="1"/>
</dbReference>
<dbReference type="PROSITE" id="PS51510">
    <property type="entry name" value="PHOSPHAGEN_KINASE_C"/>
    <property type="match status" value="1"/>
</dbReference>
<accession>A0A0K6S650</accession>
<dbReference type="PhylomeDB" id="A0A0K6S650"/>
<comment type="similarity">
    <text evidence="5 6">Belongs to the ATP:guanido phosphotransferase family.</text>
</comment>
<organism evidence="9">
    <name type="scientific">Chromera velia CCMP2878</name>
    <dbReference type="NCBI Taxonomy" id="1169474"/>
    <lineage>
        <taxon>Eukaryota</taxon>
        <taxon>Sar</taxon>
        <taxon>Alveolata</taxon>
        <taxon>Colpodellida</taxon>
        <taxon>Chromeraceae</taxon>
        <taxon>Chromera</taxon>
    </lineage>
</organism>
<dbReference type="AlphaFoldDB" id="A0A0K6S650"/>
<dbReference type="EMBL" id="CDMZ01000050">
    <property type="protein sequence ID" value="CUC08996.1"/>
    <property type="molecule type" value="Genomic_DNA"/>
</dbReference>
<feature type="domain" description="Phosphagen kinase C-terminal" evidence="8">
    <location>
        <begin position="1"/>
        <end position="157"/>
    </location>
</feature>
<dbReference type="GO" id="GO:0005615">
    <property type="term" value="C:extracellular space"/>
    <property type="evidence" value="ECO:0007669"/>
    <property type="project" value="TreeGrafter"/>
</dbReference>
<dbReference type="InterPro" id="IPR000749">
    <property type="entry name" value="ATP-guanido_PTrfase"/>
</dbReference>
<keyword evidence="4 5" id="KW-0067">ATP-binding</keyword>
<sequence>MDKNVRVWVGEEDHLRVQIISDSDDFSALFCRLSSLLDQLEACLCVKLAESDWLTAEDNKVFAWDREFGFLTSCPTNVGTGMRASVLCVLPLFAHHVTDWANSLGLQVHGGRGEASKVGSNGVVDVSPKQRFRLTEREILASLNSSVSHLLYAHRKMYVRALSIVTCAQQLPRLSWEAAAQCEYGCLAPQIPLSLLDGLGNFFEQLQSDSEGGLPDAQGERSELEGVGGLPPDSRSEGLASEQSEGDREWDEHSSSERSERRSSKGEGGGKETDREEHLGPLDPKLSGEPSTESSPFYPPSSFPVQACGGGEKAER</sequence>
<dbReference type="GO" id="GO:0004111">
    <property type="term" value="F:creatine kinase activity"/>
    <property type="evidence" value="ECO:0007669"/>
    <property type="project" value="InterPro"/>
</dbReference>
<feature type="binding site" evidence="5">
    <location>
        <position position="16"/>
    </location>
    <ligand>
        <name>ATP</name>
        <dbReference type="ChEBI" id="CHEBI:30616"/>
    </ligand>
</feature>
<dbReference type="GO" id="GO:0005524">
    <property type="term" value="F:ATP binding"/>
    <property type="evidence" value="ECO:0007669"/>
    <property type="project" value="UniProtKB-UniRule"/>
</dbReference>
<feature type="compositionally biased region" description="Basic and acidic residues" evidence="7">
    <location>
        <begin position="245"/>
        <end position="280"/>
    </location>
</feature>
<dbReference type="PANTHER" id="PTHR11547:SF64">
    <property type="entry name" value="CHROMOSOME UNDETERMINED SCAFFOLD_51, WHOLE GENOME SHOTGUN SEQUENCE"/>
    <property type="match status" value="1"/>
</dbReference>
<evidence type="ECO:0000256" key="2">
    <source>
        <dbReference type="ARBA" id="ARBA00022741"/>
    </source>
</evidence>
<comment type="caution">
    <text evidence="5">Lacks conserved residue(s) required for the propagation of feature annotation.</text>
</comment>
<evidence type="ECO:0000256" key="6">
    <source>
        <dbReference type="RuleBase" id="RU000505"/>
    </source>
</evidence>
<evidence type="ECO:0000313" key="9">
    <source>
        <dbReference type="EMBL" id="CUC08996.1"/>
    </source>
</evidence>
<evidence type="ECO:0000256" key="4">
    <source>
        <dbReference type="ARBA" id="ARBA00022840"/>
    </source>
</evidence>
<dbReference type="GO" id="GO:0046314">
    <property type="term" value="P:phosphocreatine biosynthetic process"/>
    <property type="evidence" value="ECO:0007669"/>
    <property type="project" value="InterPro"/>
</dbReference>
<dbReference type="InterPro" id="IPR022415">
    <property type="entry name" value="ATP-guanido_PTrfase_AS"/>
</dbReference>
<dbReference type="Pfam" id="PF00217">
    <property type="entry name" value="ATP-gua_Ptrans"/>
    <property type="match status" value="1"/>
</dbReference>
<protein>
    <recommendedName>
        <fullName evidence="8">Phosphagen kinase C-terminal domain-containing protein</fullName>
    </recommendedName>
</protein>
<dbReference type="Gene3D" id="3.30.590.10">
    <property type="entry name" value="Glutamine synthetase/guanido kinase, catalytic domain"/>
    <property type="match status" value="1"/>
</dbReference>
<evidence type="ECO:0000256" key="5">
    <source>
        <dbReference type="PROSITE-ProRule" id="PRU00843"/>
    </source>
</evidence>